<dbReference type="SMART" id="SM00091">
    <property type="entry name" value="PAS"/>
    <property type="match status" value="2"/>
</dbReference>
<comment type="cofactor">
    <cofactor evidence="1">
        <name>Mg(2+)</name>
        <dbReference type="ChEBI" id="CHEBI:18420"/>
    </cofactor>
</comment>
<sequence length="860" mass="95542">MARSRALAEARHQLEDQQSIQAMIARDRPLDDTLAAVCRMLERQSPGALCSIMLSEAEGARLRLVAGESLPEAYRAAVSEVAIGPESGACGSAAYRQAPVVCEDLATDPRWQGYHEITAEHGLRACWSYPVLASDGTTLGTFALYCREPGGPSEQEAALIGKAVGLVALAVERHRVRHSLRESEQRYRSLFAYNPDAVFSLDLEGHFVSANATCSTVTGYAVEEMLGAHFAAFVVADDLPRIQGYFEAACRGESRHYELDILNRDGERRALDLLNLPIVVDGRVRGVYGIAKDITERRRQETRLRTLQRGVEASVNGVVIADAREPDMPIVYANATFMKMTGYREDEILGRNCRFMQGEETDPEAVAMIRRHLAEQREVLVTLRNYRKDGTPFWNDAFISPVRDGEGRVTHFVGVLHDISEHKAYEARLAYHASHDALTGLANRALFEDRLAHDFALARRHGHRLAVLFVDLDDFKPINDSLGHAVGDRVLTEVARRLADTVRPGDTLARLGGDEFVILLPGLHHEEQAMEVAERLLPMVARPYCVDGHEHYLTCSVGIAVSRDDTAQPQELIQQADMAMYKAKQQGRNAYQWFTREITEKVGERVALRNDLQEAIDGGQFELHYQPLIGRGDRLAGVEALLRWHHPVKGYVSPARFIPLAESTGQIMPISEWVLERACRDMQALAARGLGQVRVAVNLSPLQFHRASFLATLRHTLQRTGLPPEQLELELTEGILMDDTEAAIDILHALRSLRIGVSIDDFGTGYSSLSYLKHLPIGKVKIDRSFINEVTLSAHDAAIVQGIISMAHHLGLAVVAEGIETAAQHQRLTDYGCDIFQGFLLARPMPLDRLEAFLRARLPA</sequence>
<dbReference type="InterPro" id="IPR029787">
    <property type="entry name" value="Nucleotide_cyclase"/>
</dbReference>
<organism evidence="9 10">
    <name type="scientific">Halomonas heilongjiangensis</name>
    <dbReference type="NCBI Taxonomy" id="1387883"/>
    <lineage>
        <taxon>Bacteria</taxon>
        <taxon>Pseudomonadati</taxon>
        <taxon>Pseudomonadota</taxon>
        <taxon>Gammaproteobacteria</taxon>
        <taxon>Oceanospirillales</taxon>
        <taxon>Halomonadaceae</taxon>
        <taxon>Halomonas</taxon>
    </lineage>
</organism>
<evidence type="ECO:0000259" key="7">
    <source>
        <dbReference type="PROSITE" id="PS50883"/>
    </source>
</evidence>
<dbReference type="Proteomes" id="UP000235346">
    <property type="component" value="Unassembled WGS sequence"/>
</dbReference>
<dbReference type="CDD" id="cd01949">
    <property type="entry name" value="GGDEF"/>
    <property type="match status" value="1"/>
</dbReference>
<dbReference type="EMBL" id="PNRE01000048">
    <property type="protein sequence ID" value="PMR69409.1"/>
    <property type="molecule type" value="Genomic_DNA"/>
</dbReference>
<feature type="domain" description="PAS" evidence="5">
    <location>
        <begin position="303"/>
        <end position="373"/>
    </location>
</feature>
<dbReference type="NCBIfam" id="TIGR00229">
    <property type="entry name" value="sensory_box"/>
    <property type="match status" value="2"/>
</dbReference>
<dbReference type="Gene3D" id="3.30.450.40">
    <property type="match status" value="1"/>
</dbReference>
<dbReference type="SMART" id="SM00267">
    <property type="entry name" value="GGDEF"/>
    <property type="match status" value="1"/>
</dbReference>
<dbReference type="AlphaFoldDB" id="A0A2N7TMJ6"/>
<dbReference type="EC" id="3.1.4.52" evidence="2"/>
<gene>
    <name evidence="9" type="ORF">C1H66_10990</name>
</gene>
<dbReference type="SMART" id="SM00086">
    <property type="entry name" value="PAC"/>
    <property type="match status" value="2"/>
</dbReference>
<evidence type="ECO:0000256" key="1">
    <source>
        <dbReference type="ARBA" id="ARBA00001946"/>
    </source>
</evidence>
<evidence type="ECO:0000313" key="10">
    <source>
        <dbReference type="Proteomes" id="UP000235346"/>
    </source>
</evidence>
<dbReference type="SUPFAM" id="SSF55781">
    <property type="entry name" value="GAF domain-like"/>
    <property type="match status" value="1"/>
</dbReference>
<dbReference type="PROSITE" id="PS50112">
    <property type="entry name" value="PAS"/>
    <property type="match status" value="2"/>
</dbReference>
<dbReference type="InterPro" id="IPR035919">
    <property type="entry name" value="EAL_sf"/>
</dbReference>
<keyword evidence="10" id="KW-1185">Reference proteome</keyword>
<reference evidence="9 10" key="1">
    <citation type="submission" date="2018-01" db="EMBL/GenBank/DDBJ databases">
        <title>Halomonas endophytica sp. nov., isolated from storage liquid in the stems of Populus euphratica.</title>
        <authorList>
            <person name="Chen C."/>
        </authorList>
    </citation>
    <scope>NUCLEOTIDE SEQUENCE [LARGE SCALE GENOMIC DNA]</scope>
    <source>
        <strain evidence="9 10">DSM 26881</strain>
    </source>
</reference>
<dbReference type="GO" id="GO:0071732">
    <property type="term" value="P:cellular response to nitric oxide"/>
    <property type="evidence" value="ECO:0007669"/>
    <property type="project" value="UniProtKB-ARBA"/>
</dbReference>
<evidence type="ECO:0000256" key="2">
    <source>
        <dbReference type="ARBA" id="ARBA00012282"/>
    </source>
</evidence>
<dbReference type="InterPro" id="IPR000700">
    <property type="entry name" value="PAS-assoc_C"/>
</dbReference>
<comment type="catalytic activity">
    <reaction evidence="4">
        <text>3',3'-c-di-GMP + H2O = 5'-phosphoguanylyl(3'-&gt;5')guanosine + H(+)</text>
        <dbReference type="Rhea" id="RHEA:24902"/>
        <dbReference type="ChEBI" id="CHEBI:15377"/>
        <dbReference type="ChEBI" id="CHEBI:15378"/>
        <dbReference type="ChEBI" id="CHEBI:58754"/>
        <dbReference type="ChEBI" id="CHEBI:58805"/>
        <dbReference type="EC" id="3.1.4.52"/>
    </reaction>
    <physiologicalReaction direction="left-to-right" evidence="4">
        <dbReference type="Rhea" id="RHEA:24903"/>
    </physiologicalReaction>
</comment>
<dbReference type="PROSITE" id="PS50113">
    <property type="entry name" value="PAC"/>
    <property type="match status" value="2"/>
</dbReference>
<dbReference type="PROSITE" id="PS50883">
    <property type="entry name" value="EAL"/>
    <property type="match status" value="1"/>
</dbReference>
<dbReference type="NCBIfam" id="TIGR00254">
    <property type="entry name" value="GGDEF"/>
    <property type="match status" value="1"/>
</dbReference>
<dbReference type="CDD" id="cd00130">
    <property type="entry name" value="PAS"/>
    <property type="match status" value="2"/>
</dbReference>
<dbReference type="InterPro" id="IPR052155">
    <property type="entry name" value="Biofilm_reg_signaling"/>
</dbReference>
<dbReference type="Pfam" id="PF13426">
    <property type="entry name" value="PAS_9"/>
    <property type="match status" value="1"/>
</dbReference>
<dbReference type="PANTHER" id="PTHR44757:SF2">
    <property type="entry name" value="BIOFILM ARCHITECTURE MAINTENANCE PROTEIN MBAA"/>
    <property type="match status" value="1"/>
</dbReference>
<accession>A0A2N7TMJ6</accession>
<feature type="domain" description="PAC" evidence="6">
    <location>
        <begin position="377"/>
        <end position="431"/>
    </location>
</feature>
<dbReference type="InterPro" id="IPR043128">
    <property type="entry name" value="Rev_trsase/Diguanyl_cyclase"/>
</dbReference>
<dbReference type="InterPro" id="IPR000160">
    <property type="entry name" value="GGDEF_dom"/>
</dbReference>
<dbReference type="SMART" id="SM00052">
    <property type="entry name" value="EAL"/>
    <property type="match status" value="1"/>
</dbReference>
<dbReference type="Pfam" id="PF00990">
    <property type="entry name" value="GGDEF"/>
    <property type="match status" value="1"/>
</dbReference>
<dbReference type="FunFam" id="3.30.70.270:FF:000001">
    <property type="entry name" value="Diguanylate cyclase domain protein"/>
    <property type="match status" value="1"/>
</dbReference>
<evidence type="ECO:0000259" key="5">
    <source>
        <dbReference type="PROSITE" id="PS50112"/>
    </source>
</evidence>
<feature type="domain" description="PAC" evidence="6">
    <location>
        <begin position="255"/>
        <end position="306"/>
    </location>
</feature>
<dbReference type="PANTHER" id="PTHR44757">
    <property type="entry name" value="DIGUANYLATE CYCLASE DGCP"/>
    <property type="match status" value="1"/>
</dbReference>
<dbReference type="Gene3D" id="3.30.70.270">
    <property type="match status" value="1"/>
</dbReference>
<dbReference type="Pfam" id="PF00563">
    <property type="entry name" value="EAL"/>
    <property type="match status" value="1"/>
</dbReference>
<dbReference type="InterPro" id="IPR003018">
    <property type="entry name" value="GAF"/>
</dbReference>
<dbReference type="InterPro" id="IPR013656">
    <property type="entry name" value="PAS_4"/>
</dbReference>
<dbReference type="InterPro" id="IPR000014">
    <property type="entry name" value="PAS"/>
</dbReference>
<feature type="domain" description="EAL" evidence="7">
    <location>
        <begin position="605"/>
        <end position="858"/>
    </location>
</feature>
<dbReference type="SUPFAM" id="SSF55785">
    <property type="entry name" value="PYP-like sensor domain (PAS domain)"/>
    <property type="match status" value="2"/>
</dbReference>
<evidence type="ECO:0000256" key="3">
    <source>
        <dbReference type="ARBA" id="ARBA00022636"/>
    </source>
</evidence>
<dbReference type="SMART" id="SM00065">
    <property type="entry name" value="GAF"/>
    <property type="match status" value="1"/>
</dbReference>
<dbReference type="Gene3D" id="3.30.450.20">
    <property type="entry name" value="PAS domain"/>
    <property type="match status" value="2"/>
</dbReference>
<dbReference type="PIRSF" id="PIRSF005925">
    <property type="entry name" value="Dos"/>
    <property type="match status" value="1"/>
</dbReference>
<dbReference type="CDD" id="cd01948">
    <property type="entry name" value="EAL"/>
    <property type="match status" value="1"/>
</dbReference>
<comment type="caution">
    <text evidence="9">The sequence shown here is derived from an EMBL/GenBank/DDBJ whole genome shotgun (WGS) entry which is preliminary data.</text>
</comment>
<feature type="domain" description="PAS" evidence="5">
    <location>
        <begin position="183"/>
        <end position="253"/>
    </location>
</feature>
<protein>
    <recommendedName>
        <fullName evidence="2">cyclic-guanylate-specific phosphodiesterase</fullName>
        <ecNumber evidence="2">3.1.4.52</ecNumber>
    </recommendedName>
</protein>
<dbReference type="PROSITE" id="PS50887">
    <property type="entry name" value="GGDEF"/>
    <property type="match status" value="1"/>
</dbReference>
<dbReference type="InterPro" id="IPR029016">
    <property type="entry name" value="GAF-like_dom_sf"/>
</dbReference>
<evidence type="ECO:0000313" key="9">
    <source>
        <dbReference type="EMBL" id="PMR69409.1"/>
    </source>
</evidence>
<dbReference type="Gene3D" id="3.20.20.450">
    <property type="entry name" value="EAL domain"/>
    <property type="match status" value="1"/>
</dbReference>
<dbReference type="SUPFAM" id="SSF141868">
    <property type="entry name" value="EAL domain-like"/>
    <property type="match status" value="1"/>
</dbReference>
<evidence type="ECO:0000259" key="8">
    <source>
        <dbReference type="PROSITE" id="PS50887"/>
    </source>
</evidence>
<feature type="domain" description="GGDEF" evidence="8">
    <location>
        <begin position="463"/>
        <end position="596"/>
    </location>
</feature>
<dbReference type="Pfam" id="PF08448">
    <property type="entry name" value="PAS_4"/>
    <property type="match status" value="1"/>
</dbReference>
<dbReference type="GO" id="GO:0071111">
    <property type="term" value="F:cyclic-guanylate-specific phosphodiesterase activity"/>
    <property type="evidence" value="ECO:0007669"/>
    <property type="project" value="UniProtKB-EC"/>
</dbReference>
<evidence type="ECO:0000256" key="4">
    <source>
        <dbReference type="ARBA" id="ARBA00051114"/>
    </source>
</evidence>
<dbReference type="Pfam" id="PF13185">
    <property type="entry name" value="GAF_2"/>
    <property type="match status" value="1"/>
</dbReference>
<dbReference type="FunFam" id="3.20.20.450:FF:000001">
    <property type="entry name" value="Cyclic di-GMP phosphodiesterase yahA"/>
    <property type="match status" value="1"/>
</dbReference>
<evidence type="ECO:0000259" key="6">
    <source>
        <dbReference type="PROSITE" id="PS50113"/>
    </source>
</evidence>
<keyword evidence="3" id="KW-0973">c-di-GMP</keyword>
<name>A0A2N7TMJ6_9GAMM</name>
<dbReference type="InterPro" id="IPR035965">
    <property type="entry name" value="PAS-like_dom_sf"/>
</dbReference>
<dbReference type="SUPFAM" id="SSF55073">
    <property type="entry name" value="Nucleotide cyclase"/>
    <property type="match status" value="1"/>
</dbReference>
<dbReference type="InterPro" id="IPR012226">
    <property type="entry name" value="Diguanyl_cyclase/Pdiesterase"/>
</dbReference>
<proteinExistence type="predicted"/>
<dbReference type="InterPro" id="IPR001610">
    <property type="entry name" value="PAC"/>
</dbReference>
<dbReference type="OrthoDB" id="9804951at2"/>
<dbReference type="InterPro" id="IPR001633">
    <property type="entry name" value="EAL_dom"/>
</dbReference>